<proteinExistence type="predicted"/>
<name>A0A023Q1B8_9GAMM</name>
<sequence>MQVIEYKSAKEAIKDRGECCEPFSKKERPIGLSGFND</sequence>
<protein>
    <submittedName>
        <fullName evidence="1">Uncharacterized protein</fullName>
    </submittedName>
</protein>
<dbReference type="EMBL" id="KF724688">
    <property type="protein sequence ID" value="AHX39947.1"/>
    <property type="molecule type" value="Genomic_DNA"/>
</dbReference>
<accession>A0A023Q1B8</accession>
<reference evidence="1" key="1">
    <citation type="journal article" date="2014" name="Science">
        <title>Marine tubeworm metamorphosis induced by arrays of bacterial phage tail-like structures.</title>
        <authorList>
            <person name="Shikuma N.J."/>
            <person name="Pilhofer M."/>
            <person name="Weiss G.L."/>
            <person name="Hadfield M.G."/>
            <person name="Jensen G.J."/>
            <person name="Newman D.K."/>
        </authorList>
    </citation>
    <scope>NUCLEOTIDE SEQUENCE</scope>
    <source>
        <strain evidence="1">HI1</strain>
    </source>
</reference>
<evidence type="ECO:0000313" key="1">
    <source>
        <dbReference type="EMBL" id="AHX39947.1"/>
    </source>
</evidence>
<organism evidence="1">
    <name type="scientific">Pseudoalteromonas luteoviolacea</name>
    <dbReference type="NCBI Taxonomy" id="43657"/>
    <lineage>
        <taxon>Bacteria</taxon>
        <taxon>Pseudomonadati</taxon>
        <taxon>Pseudomonadota</taxon>
        <taxon>Gammaproteobacteria</taxon>
        <taxon>Alteromonadales</taxon>
        <taxon>Pseudoalteromonadaceae</taxon>
        <taxon>Pseudoalteromonas</taxon>
    </lineage>
</organism>
<dbReference type="AlphaFoldDB" id="A0A023Q1B8"/>